<feature type="non-terminal residue" evidence="1">
    <location>
        <position position="46"/>
    </location>
</feature>
<gene>
    <name evidence="1" type="ORF">scyTo_0025157</name>
</gene>
<keyword evidence="2" id="KW-1185">Reference proteome</keyword>
<reference evidence="1 2" key="1">
    <citation type="journal article" date="2018" name="Nat. Ecol. Evol.">
        <title>Shark genomes provide insights into elasmobranch evolution and the origin of vertebrates.</title>
        <authorList>
            <person name="Hara Y"/>
            <person name="Yamaguchi K"/>
            <person name="Onimaru K"/>
            <person name="Kadota M"/>
            <person name="Koyanagi M"/>
            <person name="Keeley SD"/>
            <person name="Tatsumi K"/>
            <person name="Tanaka K"/>
            <person name="Motone F"/>
            <person name="Kageyama Y"/>
            <person name="Nozu R"/>
            <person name="Adachi N"/>
            <person name="Nishimura O"/>
            <person name="Nakagawa R"/>
            <person name="Tanegashima C"/>
            <person name="Kiyatake I"/>
            <person name="Matsumoto R"/>
            <person name="Murakumo K"/>
            <person name="Nishida K"/>
            <person name="Terakita A"/>
            <person name="Kuratani S"/>
            <person name="Sato K"/>
            <person name="Hyodo S Kuraku.S."/>
        </authorList>
    </citation>
    <scope>NUCLEOTIDE SEQUENCE [LARGE SCALE GENOMIC DNA]</scope>
</reference>
<dbReference type="AlphaFoldDB" id="A0A401QGD5"/>
<evidence type="ECO:0000313" key="2">
    <source>
        <dbReference type="Proteomes" id="UP000288216"/>
    </source>
</evidence>
<sequence>MDEEESNMSTATRVFKAMYSAFQDDMDLKADLRSDTLDTREDCELK</sequence>
<protein>
    <submittedName>
        <fullName evidence="1">Uncharacterized protein</fullName>
    </submittedName>
</protein>
<dbReference type="EMBL" id="BFAA01074251">
    <property type="protein sequence ID" value="GCB84488.1"/>
    <property type="molecule type" value="Genomic_DNA"/>
</dbReference>
<dbReference type="STRING" id="75743.A0A401QGD5"/>
<organism evidence="1 2">
    <name type="scientific">Scyliorhinus torazame</name>
    <name type="common">Cloudy catshark</name>
    <name type="synonym">Catulus torazame</name>
    <dbReference type="NCBI Taxonomy" id="75743"/>
    <lineage>
        <taxon>Eukaryota</taxon>
        <taxon>Metazoa</taxon>
        <taxon>Chordata</taxon>
        <taxon>Craniata</taxon>
        <taxon>Vertebrata</taxon>
        <taxon>Chondrichthyes</taxon>
        <taxon>Elasmobranchii</taxon>
        <taxon>Galeomorphii</taxon>
        <taxon>Galeoidea</taxon>
        <taxon>Carcharhiniformes</taxon>
        <taxon>Scyliorhinidae</taxon>
        <taxon>Scyliorhinus</taxon>
    </lineage>
</organism>
<dbReference type="Proteomes" id="UP000288216">
    <property type="component" value="Unassembled WGS sequence"/>
</dbReference>
<name>A0A401QGD5_SCYTO</name>
<dbReference type="OrthoDB" id="10048737at2759"/>
<accession>A0A401QGD5</accession>
<evidence type="ECO:0000313" key="1">
    <source>
        <dbReference type="EMBL" id="GCB84488.1"/>
    </source>
</evidence>
<comment type="caution">
    <text evidence="1">The sequence shown here is derived from an EMBL/GenBank/DDBJ whole genome shotgun (WGS) entry which is preliminary data.</text>
</comment>
<proteinExistence type="predicted"/>